<name>A0A0R1U9H2_9LACO</name>
<dbReference type="GO" id="GO:0000287">
    <property type="term" value="F:magnesium ion binding"/>
    <property type="evidence" value="ECO:0007669"/>
    <property type="project" value="TreeGrafter"/>
</dbReference>
<dbReference type="GO" id="GO:0005829">
    <property type="term" value="C:cytosol"/>
    <property type="evidence" value="ECO:0007669"/>
    <property type="project" value="TreeGrafter"/>
</dbReference>
<dbReference type="InterPro" id="IPR006379">
    <property type="entry name" value="HAD-SF_hydro_IIB"/>
</dbReference>
<dbReference type="Gene3D" id="3.30.1240.10">
    <property type="match status" value="1"/>
</dbReference>
<protein>
    <submittedName>
        <fullName evidence="1">Sugar-phosphatase</fullName>
    </submittedName>
</protein>
<dbReference type="PATRIC" id="fig|1423763.3.peg.476"/>
<dbReference type="NCBIfam" id="TIGR00099">
    <property type="entry name" value="Cof-subfamily"/>
    <property type="match status" value="1"/>
</dbReference>
<dbReference type="SFLD" id="SFLDS00003">
    <property type="entry name" value="Haloacid_Dehalogenase"/>
    <property type="match status" value="1"/>
</dbReference>
<dbReference type="InterPro" id="IPR023214">
    <property type="entry name" value="HAD_sf"/>
</dbReference>
<comment type="caution">
    <text evidence="1">The sequence shown here is derived from an EMBL/GenBank/DDBJ whole genome shotgun (WGS) entry which is preliminary data.</text>
</comment>
<dbReference type="Gene3D" id="3.40.50.1000">
    <property type="entry name" value="HAD superfamily/HAD-like"/>
    <property type="match status" value="1"/>
</dbReference>
<proteinExistence type="predicted"/>
<evidence type="ECO:0000313" key="1">
    <source>
        <dbReference type="EMBL" id="KRL89975.1"/>
    </source>
</evidence>
<dbReference type="Pfam" id="PF08282">
    <property type="entry name" value="Hydrolase_3"/>
    <property type="match status" value="1"/>
</dbReference>
<dbReference type="AlphaFoldDB" id="A0A0R1U9H2"/>
<dbReference type="SUPFAM" id="SSF56784">
    <property type="entry name" value="HAD-like"/>
    <property type="match status" value="1"/>
</dbReference>
<keyword evidence="2" id="KW-1185">Reference proteome</keyword>
<accession>A0A0R1U9H2</accession>
<dbReference type="InterPro" id="IPR000150">
    <property type="entry name" value="Cof"/>
</dbReference>
<dbReference type="InterPro" id="IPR036412">
    <property type="entry name" value="HAD-like_sf"/>
</dbReference>
<dbReference type="EMBL" id="AZFM01000016">
    <property type="protein sequence ID" value="KRL89975.1"/>
    <property type="molecule type" value="Genomic_DNA"/>
</dbReference>
<dbReference type="CDD" id="cd07518">
    <property type="entry name" value="HAD_YbiV-Like"/>
    <property type="match status" value="1"/>
</dbReference>
<dbReference type="GO" id="GO:0016791">
    <property type="term" value="F:phosphatase activity"/>
    <property type="evidence" value="ECO:0007669"/>
    <property type="project" value="TreeGrafter"/>
</dbReference>
<dbReference type="SFLD" id="SFLDG01144">
    <property type="entry name" value="C2.B.4:_PGP_Like"/>
    <property type="match status" value="1"/>
</dbReference>
<dbReference type="Proteomes" id="UP000051036">
    <property type="component" value="Unassembled WGS sequence"/>
</dbReference>
<reference evidence="1 2" key="1">
    <citation type="journal article" date="2015" name="Genome Announc.">
        <title>Expanding the biotechnology potential of lactobacilli through comparative genomics of 213 strains and associated genera.</title>
        <authorList>
            <person name="Sun Z."/>
            <person name="Harris H.M."/>
            <person name="McCann A."/>
            <person name="Guo C."/>
            <person name="Argimon S."/>
            <person name="Zhang W."/>
            <person name="Yang X."/>
            <person name="Jeffery I.B."/>
            <person name="Cooney J.C."/>
            <person name="Kagawa T.F."/>
            <person name="Liu W."/>
            <person name="Song Y."/>
            <person name="Salvetti E."/>
            <person name="Wrobel A."/>
            <person name="Rasinkangas P."/>
            <person name="Parkhill J."/>
            <person name="Rea M.C."/>
            <person name="O'Sullivan O."/>
            <person name="Ritari J."/>
            <person name="Douillard F.P."/>
            <person name="Paul Ross R."/>
            <person name="Yang R."/>
            <person name="Briner A.E."/>
            <person name="Felis G.E."/>
            <person name="de Vos W.M."/>
            <person name="Barrangou R."/>
            <person name="Klaenhammer T.R."/>
            <person name="Caufield P.W."/>
            <person name="Cui Y."/>
            <person name="Zhang H."/>
            <person name="O'Toole P.W."/>
        </authorList>
    </citation>
    <scope>NUCLEOTIDE SEQUENCE [LARGE SCALE GENOMIC DNA]</scope>
    <source>
        <strain evidence="1 2">DSM 16043</strain>
    </source>
</reference>
<dbReference type="SFLD" id="SFLDG01140">
    <property type="entry name" value="C2.B:_Phosphomannomutase_and_P"/>
    <property type="match status" value="1"/>
</dbReference>
<evidence type="ECO:0000313" key="2">
    <source>
        <dbReference type="Proteomes" id="UP000051036"/>
    </source>
</evidence>
<dbReference type="STRING" id="1423763.FC46_GL000472"/>
<organism evidence="1 2">
    <name type="scientific">Lactobacillus kalixensis DSM 16043</name>
    <dbReference type="NCBI Taxonomy" id="1423763"/>
    <lineage>
        <taxon>Bacteria</taxon>
        <taxon>Bacillati</taxon>
        <taxon>Bacillota</taxon>
        <taxon>Bacilli</taxon>
        <taxon>Lactobacillales</taxon>
        <taxon>Lactobacillaceae</taxon>
        <taxon>Lactobacillus</taxon>
    </lineage>
</organism>
<gene>
    <name evidence="1" type="ORF">FC46_GL000472</name>
</gene>
<sequence>MLGENLGMTLPFKAVAVDMDGTFLDDRKQFNHEEFDQILTEFEKRNVQFIVASGRPYARLEQDFGEFANRIDFVSLNGSRLIIKGKDAAGYPMERQDVLNLIKDVREKYGTRATMVFEKDIAYLKTDVPKEERDFLAYFAGRSAEVDNWNDMPEEDIFQITFDLDRKYAKAIEDDFNNKYENKISAFGSANTAIDVNVQGINKGAGLKRLLEQMNMTGDDLIAFGDGGNDIAMLQFAKYSYAMANGMEEVKKHAKFVAPANTENGVFKVLQKYLAEDK</sequence>
<dbReference type="NCBIfam" id="TIGR01484">
    <property type="entry name" value="HAD-SF-IIB"/>
    <property type="match status" value="1"/>
</dbReference>
<dbReference type="PANTHER" id="PTHR10000">
    <property type="entry name" value="PHOSPHOSERINE PHOSPHATASE"/>
    <property type="match status" value="1"/>
</dbReference>
<dbReference type="PROSITE" id="PS01229">
    <property type="entry name" value="COF_2"/>
    <property type="match status" value="1"/>
</dbReference>
<dbReference type="PANTHER" id="PTHR10000:SF53">
    <property type="entry name" value="5-AMINO-6-(5-PHOSPHO-D-RIBITYLAMINO)URACIL PHOSPHATASE YBJI-RELATED"/>
    <property type="match status" value="1"/>
</dbReference>